<keyword evidence="3" id="KW-1185">Reference proteome</keyword>
<dbReference type="Proteomes" id="UP000238274">
    <property type="component" value="Unassembled WGS sequence"/>
</dbReference>
<gene>
    <name evidence="2" type="ORF">PSHT_08322</name>
</gene>
<protein>
    <submittedName>
        <fullName evidence="2">Uncharacterized protein</fullName>
    </submittedName>
</protein>
<evidence type="ECO:0000313" key="3">
    <source>
        <dbReference type="Proteomes" id="UP000238274"/>
    </source>
</evidence>
<reference evidence="3" key="2">
    <citation type="journal article" date="2018" name="BMC Genomics">
        <title>Genomic insights into host adaptation between the wheat stripe rust pathogen (Puccinia striiformis f. sp. tritici) and the barley stripe rust pathogen (Puccinia striiformis f. sp. hordei).</title>
        <authorList>
            <person name="Xia C."/>
            <person name="Wang M."/>
            <person name="Yin C."/>
            <person name="Cornejo O.E."/>
            <person name="Hulbert S.H."/>
            <person name="Chen X."/>
        </authorList>
    </citation>
    <scope>NUCLEOTIDE SEQUENCE [LARGE SCALE GENOMIC DNA]</scope>
    <source>
        <strain evidence="3">93TX-2</strain>
    </source>
</reference>
<accession>A0A2S4VQD7</accession>
<sequence>QVLTGHDTSSRLNADKQKKSSVHHPKLSSSNLIAWIQTDPYLPSSVFSVGSPWNGGLPGFHGTELDIPAHHTSSNHASSGYGSQPEIFSQHAVPTPIMADHLNDNTPPANPGSLFVPNTPPYTPSYDLAANLTGFLQSTNGDDVYWLDPFPQVEHSGLGSLNKLPEPVPSSNPSNVDQLAGSTYSLSSGLGPLPPPNSRDAFVLNAPMDKIPSLVGVLSMINDVSVTSKGPPLSSFPDDPRDLTYSPPKAATARSKRRACSSNHCQTKPKFANTQARDARGRFKSASSIRLALPYPLDISTVMSELEASRRVLELLRAELAPLSLIILTHFDPSLAPAPSASAPPSNTCMESWAPFQHLYGVLGPLLAELSYPRENLPRVLEISQTLYKAQEWYLESVHFYPDVTGLDQFSGKLQDRSRLKK</sequence>
<proteinExistence type="predicted"/>
<comment type="caution">
    <text evidence="2">The sequence shown here is derived from an EMBL/GenBank/DDBJ whole genome shotgun (WGS) entry which is preliminary data.</text>
</comment>
<reference evidence="3" key="3">
    <citation type="journal article" date="2018" name="Mol. Plant Microbe Interact.">
        <title>Genome sequence resources for the wheat stripe rust pathogen (Puccinia striiformis f. sp. tritici) and the barley stripe rust pathogen (Puccinia striiformis f. sp. hordei).</title>
        <authorList>
            <person name="Xia C."/>
            <person name="Wang M."/>
            <person name="Yin C."/>
            <person name="Cornejo O.E."/>
            <person name="Hulbert S.H."/>
            <person name="Chen X."/>
        </authorList>
    </citation>
    <scope>NUCLEOTIDE SEQUENCE [LARGE SCALE GENOMIC DNA]</scope>
    <source>
        <strain evidence="3">93TX-2</strain>
    </source>
</reference>
<feature type="compositionally biased region" description="Polar residues" evidence="1">
    <location>
        <begin position="1"/>
        <end position="12"/>
    </location>
</feature>
<dbReference type="VEuPathDB" id="FungiDB:PSHT_08322"/>
<organism evidence="2 3">
    <name type="scientific">Puccinia striiformis</name>
    <dbReference type="NCBI Taxonomy" id="27350"/>
    <lineage>
        <taxon>Eukaryota</taxon>
        <taxon>Fungi</taxon>
        <taxon>Dikarya</taxon>
        <taxon>Basidiomycota</taxon>
        <taxon>Pucciniomycotina</taxon>
        <taxon>Pucciniomycetes</taxon>
        <taxon>Pucciniales</taxon>
        <taxon>Pucciniaceae</taxon>
        <taxon>Puccinia</taxon>
    </lineage>
</organism>
<feature type="region of interest" description="Disordered" evidence="1">
    <location>
        <begin position="1"/>
        <end position="25"/>
    </location>
</feature>
<dbReference type="AlphaFoldDB" id="A0A2S4VQD7"/>
<evidence type="ECO:0000256" key="1">
    <source>
        <dbReference type="SAM" id="MobiDB-lite"/>
    </source>
</evidence>
<dbReference type="EMBL" id="PKSM01000109">
    <property type="protein sequence ID" value="POW11713.1"/>
    <property type="molecule type" value="Genomic_DNA"/>
</dbReference>
<feature type="non-terminal residue" evidence="2">
    <location>
        <position position="422"/>
    </location>
</feature>
<evidence type="ECO:0000313" key="2">
    <source>
        <dbReference type="EMBL" id="POW11713.1"/>
    </source>
</evidence>
<feature type="non-terminal residue" evidence="2">
    <location>
        <position position="1"/>
    </location>
</feature>
<reference evidence="2 3" key="1">
    <citation type="submission" date="2017-12" db="EMBL/GenBank/DDBJ databases">
        <title>Gene loss provides genomic basis for host adaptation in cereal stripe rust fungi.</title>
        <authorList>
            <person name="Xia C."/>
        </authorList>
    </citation>
    <scope>NUCLEOTIDE SEQUENCE [LARGE SCALE GENOMIC DNA]</scope>
    <source>
        <strain evidence="2 3">93TX-2</strain>
    </source>
</reference>
<dbReference type="VEuPathDB" id="FungiDB:PSTT_15951"/>
<name>A0A2S4VQD7_9BASI</name>